<name>A0A0D2K880_9EURO</name>
<gene>
    <name evidence="7" type="ORF">Z520_11833</name>
</gene>
<protein>
    <recommendedName>
        <fullName evidence="9">Fungal N-terminal domain-containing protein</fullName>
    </recommendedName>
</protein>
<feature type="repeat" description="ANK" evidence="3">
    <location>
        <begin position="803"/>
        <end position="835"/>
    </location>
</feature>
<dbReference type="OrthoDB" id="20872at2759"/>
<dbReference type="EMBL" id="KN848104">
    <property type="protein sequence ID" value="KIX92513.1"/>
    <property type="molecule type" value="Genomic_DNA"/>
</dbReference>
<dbReference type="VEuPathDB" id="FungiDB:Z520_11833"/>
<dbReference type="AlphaFoldDB" id="A0A0D2K880"/>
<dbReference type="PROSITE" id="PS50005">
    <property type="entry name" value="TPR"/>
    <property type="match status" value="1"/>
</dbReference>
<keyword evidence="8" id="KW-1185">Reference proteome</keyword>
<sequence>MTVMDPFSLALGALQVAAACVSCTSTVIKIYGDINSIDARIRSFCDEVAALRATYEGLEKSLSSPPLAEAVRVANKTDDGAHLWKQIKDALEDSKNTMKRVNEILNQILKQTGKISGFVRKVKAHLQENLHNGELSRLRQRIQFFNSALSLPIQMVCVMLQLEQRGITIEHQTSLDAKLIALERTMKALIQSLNSPSRLQTLGGSTIAATETMQSGQDDGMKTYLAFAKQFLSTASAAASTRSSLSTISPAIEPEALCEVSKSPFNETSLPTDRRDRVEGWIQPPSPSTLQSGGFARQASRSGRRDTEAASEVEFLRAQNHLKLGQETFEECEYTKAERHFRKALALMERHDFEGRISFQPAEVVLMLADCCRQQEKLDQAIELLEPVAALRSDIFPGESKHQTCSSEAQALPHPIPDKLQSLAASHMLGRVFILKSDFDAAEEHGLRAFMERRKELGPQDEKTLESVQLIIDIYRARGEDGDEEEAEGYEVFLSPPEKVTPTPSTEKLLSKVEVLQLSPALVSPEPTPAPEVQNNHRPNLMNRLLHRGRLSQSDSAYYLPSAEFPKLSISKSTPLTSPQDTDSANPSAFRGLNSPSETSTYDRSGSFNDDSSITSPGSAKLERSSSSKTLEPTYQAIADLCSEKRLDKAAKVAIQYLNTYQSNYMVIRKPELKDNIRNGTGYGLARTGRGYAPLHFFCELKEEYAEEVNLLIKHGVDVNAIAFQAGYTQSNPKDPFTALQHATERGFSTITCLLLATNGIKTDVRDPDGYTPLMVACRKGHHNIVKQLLEFPLPTEFPATWHGKTLLHDAARRCDPVLVEILLEHTTFIDERDRFSKTALMHAVVKADIADRSEKRRRVKGRCQTVRILLEAGADPTLRDHSTNKTVRDYAVEEDDAELLMLLGQIPRAGISELVA</sequence>
<evidence type="ECO:0008006" key="9">
    <source>
        <dbReference type="Google" id="ProtNLM"/>
    </source>
</evidence>
<evidence type="ECO:0000256" key="1">
    <source>
        <dbReference type="ARBA" id="ARBA00022737"/>
    </source>
</evidence>
<feature type="signal peptide" evidence="6">
    <location>
        <begin position="1"/>
        <end position="19"/>
    </location>
</feature>
<dbReference type="Proteomes" id="UP000053411">
    <property type="component" value="Unassembled WGS sequence"/>
</dbReference>
<keyword evidence="6" id="KW-0732">Signal</keyword>
<feature type="repeat" description="ANK" evidence="3">
    <location>
        <begin position="769"/>
        <end position="791"/>
    </location>
</feature>
<dbReference type="PROSITE" id="PS50297">
    <property type="entry name" value="ANK_REP_REGION"/>
    <property type="match status" value="1"/>
</dbReference>
<feature type="compositionally biased region" description="Polar residues" evidence="5">
    <location>
        <begin position="594"/>
        <end position="618"/>
    </location>
</feature>
<dbReference type="STRING" id="1442371.A0A0D2K880"/>
<keyword evidence="2 3" id="KW-0040">ANK repeat</keyword>
<dbReference type="PROSITE" id="PS50088">
    <property type="entry name" value="ANK_REPEAT"/>
    <property type="match status" value="2"/>
</dbReference>
<evidence type="ECO:0000313" key="7">
    <source>
        <dbReference type="EMBL" id="KIX92513.1"/>
    </source>
</evidence>
<evidence type="ECO:0000256" key="3">
    <source>
        <dbReference type="PROSITE-ProRule" id="PRU00023"/>
    </source>
</evidence>
<evidence type="ECO:0000313" key="8">
    <source>
        <dbReference type="Proteomes" id="UP000053411"/>
    </source>
</evidence>
<proteinExistence type="predicted"/>
<dbReference type="Gene3D" id="1.25.40.20">
    <property type="entry name" value="Ankyrin repeat-containing domain"/>
    <property type="match status" value="2"/>
</dbReference>
<dbReference type="RefSeq" id="XP_016626636.1">
    <property type="nucleotide sequence ID" value="XM_016782321.1"/>
</dbReference>
<accession>A0A0D2K880</accession>
<feature type="region of interest" description="Disordered" evidence="5">
    <location>
        <begin position="569"/>
        <end position="629"/>
    </location>
</feature>
<dbReference type="InterPro" id="IPR011990">
    <property type="entry name" value="TPR-like_helical_dom_sf"/>
</dbReference>
<dbReference type="GeneID" id="27717579"/>
<organism evidence="7 8">
    <name type="scientific">Fonsecaea multimorphosa CBS 102226</name>
    <dbReference type="NCBI Taxonomy" id="1442371"/>
    <lineage>
        <taxon>Eukaryota</taxon>
        <taxon>Fungi</taxon>
        <taxon>Dikarya</taxon>
        <taxon>Ascomycota</taxon>
        <taxon>Pezizomycotina</taxon>
        <taxon>Eurotiomycetes</taxon>
        <taxon>Chaetothyriomycetidae</taxon>
        <taxon>Chaetothyriales</taxon>
        <taxon>Herpotrichiellaceae</taxon>
        <taxon>Fonsecaea</taxon>
    </lineage>
</organism>
<keyword evidence="4" id="KW-0802">TPR repeat</keyword>
<dbReference type="PANTHER" id="PTHR24198">
    <property type="entry name" value="ANKYRIN REPEAT AND PROTEIN KINASE DOMAIN-CONTAINING PROTEIN"/>
    <property type="match status" value="1"/>
</dbReference>
<feature type="compositionally biased region" description="Polar residues" evidence="5">
    <location>
        <begin position="570"/>
        <end position="587"/>
    </location>
</feature>
<dbReference type="InterPro" id="IPR036770">
    <property type="entry name" value="Ankyrin_rpt-contain_sf"/>
</dbReference>
<dbReference type="SUPFAM" id="SSF48452">
    <property type="entry name" value="TPR-like"/>
    <property type="match status" value="1"/>
</dbReference>
<keyword evidence="1" id="KW-0677">Repeat</keyword>
<dbReference type="InterPro" id="IPR019734">
    <property type="entry name" value="TPR_rpt"/>
</dbReference>
<evidence type="ECO:0000256" key="6">
    <source>
        <dbReference type="SAM" id="SignalP"/>
    </source>
</evidence>
<dbReference type="SUPFAM" id="SSF48403">
    <property type="entry name" value="Ankyrin repeat"/>
    <property type="match status" value="1"/>
</dbReference>
<evidence type="ECO:0000256" key="2">
    <source>
        <dbReference type="ARBA" id="ARBA00023043"/>
    </source>
</evidence>
<dbReference type="SMART" id="SM00248">
    <property type="entry name" value="ANK"/>
    <property type="match status" value="5"/>
</dbReference>
<feature type="repeat" description="TPR" evidence="4">
    <location>
        <begin position="318"/>
        <end position="351"/>
    </location>
</feature>
<evidence type="ECO:0000256" key="4">
    <source>
        <dbReference type="PROSITE-ProRule" id="PRU00339"/>
    </source>
</evidence>
<reference evidence="7 8" key="1">
    <citation type="submission" date="2015-01" db="EMBL/GenBank/DDBJ databases">
        <title>The Genome Sequence of Fonsecaea multimorphosa CBS 102226.</title>
        <authorList>
            <consortium name="The Broad Institute Genomics Platform"/>
            <person name="Cuomo C."/>
            <person name="de Hoog S."/>
            <person name="Gorbushina A."/>
            <person name="Stielow B."/>
            <person name="Teixiera M."/>
            <person name="Abouelleil A."/>
            <person name="Chapman S.B."/>
            <person name="Priest M."/>
            <person name="Young S.K."/>
            <person name="Wortman J."/>
            <person name="Nusbaum C."/>
            <person name="Birren B."/>
        </authorList>
    </citation>
    <scope>NUCLEOTIDE SEQUENCE [LARGE SCALE GENOMIC DNA]</scope>
    <source>
        <strain evidence="7 8">CBS 102226</strain>
    </source>
</reference>
<evidence type="ECO:0000256" key="5">
    <source>
        <dbReference type="SAM" id="MobiDB-lite"/>
    </source>
</evidence>
<feature type="region of interest" description="Disordered" evidence="5">
    <location>
        <begin position="282"/>
        <end position="309"/>
    </location>
</feature>
<dbReference type="Pfam" id="PF12796">
    <property type="entry name" value="Ank_2"/>
    <property type="match status" value="1"/>
</dbReference>
<feature type="chain" id="PRO_5002245507" description="Fungal N-terminal domain-containing protein" evidence="6">
    <location>
        <begin position="20"/>
        <end position="917"/>
    </location>
</feature>
<dbReference type="InterPro" id="IPR002110">
    <property type="entry name" value="Ankyrin_rpt"/>
</dbReference>
<dbReference type="Gene3D" id="1.25.40.10">
    <property type="entry name" value="Tetratricopeptide repeat domain"/>
    <property type="match status" value="1"/>
</dbReference>
<dbReference type="PANTHER" id="PTHR24198:SF165">
    <property type="entry name" value="ANKYRIN REPEAT-CONTAINING PROTEIN-RELATED"/>
    <property type="match status" value="1"/>
</dbReference>